<keyword evidence="1" id="KW-0472">Membrane</keyword>
<keyword evidence="3" id="KW-1185">Reference proteome</keyword>
<reference evidence="2 3" key="1">
    <citation type="submission" date="2024-09" db="EMBL/GenBank/DDBJ databases">
        <authorList>
            <person name="Sun Q."/>
            <person name="Mori K."/>
        </authorList>
    </citation>
    <scope>NUCLEOTIDE SEQUENCE [LARGE SCALE GENOMIC DNA]</scope>
    <source>
        <strain evidence="2 3">JCM 15389</strain>
    </source>
</reference>
<comment type="caution">
    <text evidence="2">The sequence shown here is derived from an EMBL/GenBank/DDBJ whole genome shotgun (WGS) entry which is preliminary data.</text>
</comment>
<dbReference type="RefSeq" id="WP_377788309.1">
    <property type="nucleotide sequence ID" value="NZ_JBHLYQ010000022.1"/>
</dbReference>
<keyword evidence="1" id="KW-1133">Transmembrane helix</keyword>
<proteinExistence type="predicted"/>
<evidence type="ECO:0000313" key="2">
    <source>
        <dbReference type="EMBL" id="MFC0081246.1"/>
    </source>
</evidence>
<gene>
    <name evidence="2" type="ORF">ACFFRE_03605</name>
</gene>
<dbReference type="Proteomes" id="UP001589788">
    <property type="component" value="Unassembled WGS sequence"/>
</dbReference>
<sequence>MPALHGFIAGWGFGAFASIVYTVLAPSMPSAAWGWVPGALFGLGTTVVQVLVGGLVGWLVRRKGASPTVTRHLGLVVAARTLGVGGVAFILGGFFGIAFPHVAALQVTTGVHVHNLDHLGLPLVLVVVSVAGVGVGSLVTELRRIARRPVAAPPPPPPI</sequence>
<dbReference type="EMBL" id="JBHLYQ010000022">
    <property type="protein sequence ID" value="MFC0081246.1"/>
    <property type="molecule type" value="Genomic_DNA"/>
</dbReference>
<feature type="transmembrane region" description="Helical" evidence="1">
    <location>
        <begin position="72"/>
        <end position="99"/>
    </location>
</feature>
<feature type="transmembrane region" description="Helical" evidence="1">
    <location>
        <begin position="119"/>
        <end position="139"/>
    </location>
</feature>
<evidence type="ECO:0000256" key="1">
    <source>
        <dbReference type="SAM" id="Phobius"/>
    </source>
</evidence>
<feature type="transmembrane region" description="Helical" evidence="1">
    <location>
        <begin position="39"/>
        <end position="60"/>
    </location>
</feature>
<keyword evidence="1" id="KW-0812">Transmembrane</keyword>
<accession>A0ABV6C0N7</accession>
<evidence type="ECO:0000313" key="3">
    <source>
        <dbReference type="Proteomes" id="UP001589788"/>
    </source>
</evidence>
<organism evidence="2 3">
    <name type="scientific">Aciditerrimonas ferrireducens</name>
    <dbReference type="NCBI Taxonomy" id="667306"/>
    <lineage>
        <taxon>Bacteria</taxon>
        <taxon>Bacillati</taxon>
        <taxon>Actinomycetota</taxon>
        <taxon>Acidimicrobiia</taxon>
        <taxon>Acidimicrobiales</taxon>
        <taxon>Acidimicrobiaceae</taxon>
        <taxon>Aciditerrimonas</taxon>
    </lineage>
</organism>
<name>A0ABV6C0N7_9ACTN</name>
<feature type="transmembrane region" description="Helical" evidence="1">
    <location>
        <begin position="7"/>
        <end position="27"/>
    </location>
</feature>
<protein>
    <submittedName>
        <fullName evidence="2">Uncharacterized protein</fullName>
    </submittedName>
</protein>